<dbReference type="AlphaFoldDB" id="A0A9N8HNC2"/>
<sequence length="177" mass="19610">MNTARFALRQSRQAALVLRGRAAAATPNAACYLSRGLAVAAPAPTMPEPCPTENVNHVRDAISKLLAKDEVEMKPISQEELQMTLNRFASLFEEAQACINDCKEARAGSLEYYEEAFTAQNSVDVAFNAYIDLLDDFRRASDDQIKLLCQDRLALAYSLKCLRQEVHELSQLKQAAA</sequence>
<keyword evidence="2" id="KW-1185">Reference proteome</keyword>
<name>A0A9N8HNC2_9STRA</name>
<accession>A0A9N8HNC2</accession>
<proteinExistence type="predicted"/>
<comment type="caution">
    <text evidence="1">The sequence shown here is derived from an EMBL/GenBank/DDBJ whole genome shotgun (WGS) entry which is preliminary data.</text>
</comment>
<protein>
    <submittedName>
        <fullName evidence="1">Uncharacterized protein</fullName>
    </submittedName>
</protein>
<evidence type="ECO:0000313" key="2">
    <source>
        <dbReference type="Proteomes" id="UP001153069"/>
    </source>
</evidence>
<dbReference type="EMBL" id="CAICTM010000808">
    <property type="protein sequence ID" value="CAB9516823.1"/>
    <property type="molecule type" value="Genomic_DNA"/>
</dbReference>
<evidence type="ECO:0000313" key="1">
    <source>
        <dbReference type="EMBL" id="CAB9516823.1"/>
    </source>
</evidence>
<dbReference type="OrthoDB" id="47117at2759"/>
<dbReference type="Proteomes" id="UP001153069">
    <property type="component" value="Unassembled WGS sequence"/>
</dbReference>
<gene>
    <name evidence="1" type="ORF">SEMRO_809_G205600.1</name>
</gene>
<organism evidence="1 2">
    <name type="scientific">Seminavis robusta</name>
    <dbReference type="NCBI Taxonomy" id="568900"/>
    <lineage>
        <taxon>Eukaryota</taxon>
        <taxon>Sar</taxon>
        <taxon>Stramenopiles</taxon>
        <taxon>Ochrophyta</taxon>
        <taxon>Bacillariophyta</taxon>
        <taxon>Bacillariophyceae</taxon>
        <taxon>Bacillariophycidae</taxon>
        <taxon>Naviculales</taxon>
        <taxon>Naviculaceae</taxon>
        <taxon>Seminavis</taxon>
    </lineage>
</organism>
<reference evidence="1" key="1">
    <citation type="submission" date="2020-06" db="EMBL/GenBank/DDBJ databases">
        <authorList>
            <consortium name="Plant Systems Biology data submission"/>
        </authorList>
    </citation>
    <scope>NUCLEOTIDE SEQUENCE</scope>
    <source>
        <strain evidence="1">D6</strain>
    </source>
</reference>